<dbReference type="PANTHER" id="PTHR46929:SF23">
    <property type="entry name" value="L10-INTERACTING MYB DOMAIN-CONTAINING PROTEIN-LIKE"/>
    <property type="match status" value="1"/>
</dbReference>
<accession>A0A6A1WF71</accession>
<feature type="region of interest" description="Disordered" evidence="1">
    <location>
        <begin position="127"/>
        <end position="169"/>
    </location>
</feature>
<reference evidence="3 4" key="1">
    <citation type="journal article" date="2019" name="Plant Biotechnol. J.">
        <title>The red bayberry genome and genetic basis of sex determination.</title>
        <authorList>
            <person name="Jia H.M."/>
            <person name="Jia H.J."/>
            <person name="Cai Q.L."/>
            <person name="Wang Y."/>
            <person name="Zhao H.B."/>
            <person name="Yang W.F."/>
            <person name="Wang G.Y."/>
            <person name="Li Y.H."/>
            <person name="Zhan D.L."/>
            <person name="Shen Y.T."/>
            <person name="Niu Q.F."/>
            <person name="Chang L."/>
            <person name="Qiu J."/>
            <person name="Zhao L."/>
            <person name="Xie H.B."/>
            <person name="Fu W.Y."/>
            <person name="Jin J."/>
            <person name="Li X.W."/>
            <person name="Jiao Y."/>
            <person name="Zhou C.C."/>
            <person name="Tu T."/>
            <person name="Chai C.Y."/>
            <person name="Gao J.L."/>
            <person name="Fan L.J."/>
            <person name="van de Weg E."/>
            <person name="Wang J.Y."/>
            <person name="Gao Z.S."/>
        </authorList>
    </citation>
    <scope>NUCLEOTIDE SEQUENCE [LARGE SCALE GENOMIC DNA]</scope>
    <source>
        <tissue evidence="3">Leaves</tissue>
    </source>
</reference>
<organism evidence="3 4">
    <name type="scientific">Morella rubra</name>
    <name type="common">Chinese bayberry</name>
    <dbReference type="NCBI Taxonomy" id="262757"/>
    <lineage>
        <taxon>Eukaryota</taxon>
        <taxon>Viridiplantae</taxon>
        <taxon>Streptophyta</taxon>
        <taxon>Embryophyta</taxon>
        <taxon>Tracheophyta</taxon>
        <taxon>Spermatophyta</taxon>
        <taxon>Magnoliopsida</taxon>
        <taxon>eudicotyledons</taxon>
        <taxon>Gunneridae</taxon>
        <taxon>Pentapetalae</taxon>
        <taxon>rosids</taxon>
        <taxon>fabids</taxon>
        <taxon>Fagales</taxon>
        <taxon>Myricaceae</taxon>
        <taxon>Morella</taxon>
    </lineage>
</organism>
<feature type="domain" description="Myb/SANT-like" evidence="2">
    <location>
        <begin position="1"/>
        <end position="85"/>
    </location>
</feature>
<name>A0A6A1WF71_9ROSI</name>
<dbReference type="AlphaFoldDB" id="A0A6A1WF71"/>
<comment type="caution">
    <text evidence="3">The sequence shown here is derived from an EMBL/GenBank/DDBJ whole genome shotgun (WGS) entry which is preliminary data.</text>
</comment>
<evidence type="ECO:0000313" key="4">
    <source>
        <dbReference type="Proteomes" id="UP000516437"/>
    </source>
</evidence>
<proteinExistence type="predicted"/>
<dbReference type="InterPro" id="IPR024752">
    <property type="entry name" value="Myb/SANT-like_dom"/>
</dbReference>
<keyword evidence="4" id="KW-1185">Reference proteome</keyword>
<dbReference type="OrthoDB" id="1301570at2759"/>
<protein>
    <recommendedName>
        <fullName evidence="2">Myb/SANT-like domain-containing protein</fullName>
    </recommendedName>
</protein>
<dbReference type="PANTHER" id="PTHR46929">
    <property type="entry name" value="EXPRESSED PROTEIN"/>
    <property type="match status" value="1"/>
</dbReference>
<dbReference type="EMBL" id="RXIC02000020">
    <property type="protein sequence ID" value="KAB1223026.1"/>
    <property type="molecule type" value="Genomic_DNA"/>
</dbReference>
<dbReference type="Pfam" id="PF12776">
    <property type="entry name" value="Myb_DNA-bind_3"/>
    <property type="match status" value="1"/>
</dbReference>
<evidence type="ECO:0000256" key="1">
    <source>
        <dbReference type="SAM" id="MobiDB-lite"/>
    </source>
</evidence>
<evidence type="ECO:0000313" key="3">
    <source>
        <dbReference type="EMBL" id="KAB1223026.1"/>
    </source>
</evidence>
<dbReference type="Proteomes" id="UP000516437">
    <property type="component" value="Chromosome 2"/>
</dbReference>
<evidence type="ECO:0000259" key="2">
    <source>
        <dbReference type="Pfam" id="PF12776"/>
    </source>
</evidence>
<gene>
    <name evidence="3" type="ORF">CJ030_MR2G020056</name>
</gene>
<sequence length="199" mass="22736">MSRNLLEILADEAMKGNKPSNTFRAFLFTRVAREISEKFGIDCQPKHVDNHLRTVKTTWSIIVKIRAKSGFGWDEKLKMITCAKDTYVQEVQMYDKMAIVVGKDVATGGFGRLHIDVQAKNNPVLEEPVEVDMEGEDKSSEKQMYSNSTTSKSRSNRKRDRVNSELEGKHTMIAEKMDNITKSIAKMDVFLMLMIFMMS</sequence>